<evidence type="ECO:0000256" key="1">
    <source>
        <dbReference type="PROSITE-ProRule" id="PRU00409"/>
    </source>
</evidence>
<reference evidence="3 4" key="1">
    <citation type="submission" date="2022-10" db="EMBL/GenBank/DDBJ databases">
        <title>Aestuariibacter sp. AA17 isolated from Montipora capitata coral fragment.</title>
        <authorList>
            <person name="Emsley S.A."/>
            <person name="Pfannmuller K.M."/>
            <person name="Loughran R.M."/>
            <person name="Shlafstein M."/>
            <person name="Papke E."/>
            <person name="Saw J.H."/>
            <person name="Ushijima B."/>
            <person name="Videau P."/>
        </authorList>
    </citation>
    <scope>NUCLEOTIDE SEQUENCE [LARGE SCALE GENOMIC DNA]</scope>
    <source>
        <strain evidence="3 4">AA17</strain>
    </source>
</reference>
<dbReference type="EMBL" id="JAOWKX010000008">
    <property type="protein sequence ID" value="MCV2886029.1"/>
    <property type="molecule type" value="Genomic_DNA"/>
</dbReference>
<evidence type="ECO:0000259" key="2">
    <source>
        <dbReference type="PROSITE" id="PS50975"/>
    </source>
</evidence>
<dbReference type="Gene3D" id="3.30.470.20">
    <property type="entry name" value="ATP-grasp fold, B domain"/>
    <property type="match status" value="1"/>
</dbReference>
<evidence type="ECO:0000313" key="4">
    <source>
        <dbReference type="Proteomes" id="UP001652504"/>
    </source>
</evidence>
<dbReference type="PROSITE" id="PS50975">
    <property type="entry name" value="ATP_GRASP"/>
    <property type="match status" value="1"/>
</dbReference>
<comment type="caution">
    <text evidence="3">The sequence shown here is derived from an EMBL/GenBank/DDBJ whole genome shotgun (WGS) entry which is preliminary data.</text>
</comment>
<keyword evidence="1" id="KW-0547">Nucleotide-binding</keyword>
<dbReference type="SUPFAM" id="SSF56059">
    <property type="entry name" value="Glutathione synthetase ATP-binding domain-like"/>
    <property type="match status" value="1"/>
</dbReference>
<organism evidence="3 4">
    <name type="scientific">Fluctibacter corallii</name>
    <dbReference type="NCBI Taxonomy" id="2984329"/>
    <lineage>
        <taxon>Bacteria</taxon>
        <taxon>Pseudomonadati</taxon>
        <taxon>Pseudomonadota</taxon>
        <taxon>Gammaproteobacteria</taxon>
        <taxon>Alteromonadales</taxon>
        <taxon>Alteromonadaceae</taxon>
        <taxon>Fluctibacter</taxon>
    </lineage>
</organism>
<name>A0ABT3ABM8_9ALTE</name>
<proteinExistence type="predicted"/>
<accession>A0ABT3ABM8</accession>
<keyword evidence="4" id="KW-1185">Reference proteome</keyword>
<protein>
    <submittedName>
        <fullName evidence="3">ATP-grasp domain-containing protein</fullName>
    </submittedName>
</protein>
<sequence length="376" mass="41995">MPPAIVIGLCTHGLAICRSLSTLNIDVHAVDANLSLPGAKTKKAKVHQIASINDENLISNLITFHQSQGFTDKPVLFTTNDRMVEVLASGWQKLAPLYTLSWSKHVNLVAKLQRKDELERVCEQTGLNHPKSVIIPTGVSPQNATSSLKELGFPLIIKPVKPMSSFKVKFINNEDETIQLIKEHSDALPFIAQQWIEGNDQSLVFCSGYFEHGKAINHFTGHKLLSHPPTLGQGLVMAPYNNPEVKRQTEKFFEGTEYTGPASVEFKVAPDGKFWLIEPNIGRTEYSVACAISNGVELIHSEYFSAIGQPVVSQHQKNSHVWFDSEKSPGCYFRMAKKSKSLKIGNKKPVFTFFDLSDLPPFWESTKQKIVNKLKR</sequence>
<keyword evidence="1" id="KW-0067">ATP-binding</keyword>
<gene>
    <name evidence="3" type="ORF">OE749_15150</name>
</gene>
<dbReference type="Proteomes" id="UP001652504">
    <property type="component" value="Unassembled WGS sequence"/>
</dbReference>
<evidence type="ECO:0000313" key="3">
    <source>
        <dbReference type="EMBL" id="MCV2886029.1"/>
    </source>
</evidence>
<feature type="domain" description="ATP-grasp" evidence="2">
    <location>
        <begin position="119"/>
        <end position="307"/>
    </location>
</feature>
<dbReference type="InterPro" id="IPR011761">
    <property type="entry name" value="ATP-grasp"/>
</dbReference>
<dbReference type="RefSeq" id="WP_263713319.1">
    <property type="nucleotide sequence ID" value="NZ_JAOWKX010000008.1"/>
</dbReference>